<reference evidence="2 3" key="1">
    <citation type="journal article" date="2015" name="Genome Announc.">
        <title>Expanding the biotechnology potential of lactobacilli through comparative genomics of 213 strains and associated genera.</title>
        <authorList>
            <person name="Sun Z."/>
            <person name="Harris H.M."/>
            <person name="McCann A."/>
            <person name="Guo C."/>
            <person name="Argimon S."/>
            <person name="Zhang W."/>
            <person name="Yang X."/>
            <person name="Jeffery I.B."/>
            <person name="Cooney J.C."/>
            <person name="Kagawa T.F."/>
            <person name="Liu W."/>
            <person name="Song Y."/>
            <person name="Salvetti E."/>
            <person name="Wrobel A."/>
            <person name="Rasinkangas P."/>
            <person name="Parkhill J."/>
            <person name="Rea M.C."/>
            <person name="O'Sullivan O."/>
            <person name="Ritari J."/>
            <person name="Douillard F.P."/>
            <person name="Paul Ross R."/>
            <person name="Yang R."/>
            <person name="Briner A.E."/>
            <person name="Felis G.E."/>
            <person name="de Vos W.M."/>
            <person name="Barrangou R."/>
            <person name="Klaenhammer T.R."/>
            <person name="Caufield P.W."/>
            <person name="Cui Y."/>
            <person name="Zhang H."/>
            <person name="O'Toole P.W."/>
        </authorList>
    </citation>
    <scope>NUCLEOTIDE SEQUENCE [LARGE SCALE GENOMIC DNA]</scope>
    <source>
        <strain evidence="2 3">DSM 17757</strain>
    </source>
</reference>
<gene>
    <name evidence="2" type="ORF">IV80_GL001102</name>
</gene>
<dbReference type="Proteomes" id="UP000051568">
    <property type="component" value="Unassembled WGS sequence"/>
</dbReference>
<feature type="transmembrane region" description="Helical" evidence="1">
    <location>
        <begin position="44"/>
        <end position="64"/>
    </location>
</feature>
<protein>
    <recommendedName>
        <fullName evidence="4">Immunity protein</fullName>
    </recommendedName>
</protein>
<evidence type="ECO:0000313" key="3">
    <source>
        <dbReference type="Proteomes" id="UP000051568"/>
    </source>
</evidence>
<accession>A0A0R2IYV5</accession>
<keyword evidence="1" id="KW-0812">Transmembrane</keyword>
<dbReference type="GeneID" id="76042903"/>
<comment type="caution">
    <text evidence="2">The sequence shown here is derived from an EMBL/GenBank/DDBJ whole genome shotgun (WGS) entry which is preliminary data.</text>
</comment>
<evidence type="ECO:0008006" key="4">
    <source>
        <dbReference type="Google" id="ProtNLM"/>
    </source>
</evidence>
<dbReference type="RefSeq" id="WP_057749836.1">
    <property type="nucleotide sequence ID" value="NZ_BJVH01000004.1"/>
</dbReference>
<evidence type="ECO:0000313" key="2">
    <source>
        <dbReference type="EMBL" id="KRN67012.1"/>
    </source>
</evidence>
<keyword evidence="3" id="KW-1185">Reference proteome</keyword>
<organism evidence="2 3">
    <name type="scientific">Pediococcus cellicola</name>
    <dbReference type="NCBI Taxonomy" id="319652"/>
    <lineage>
        <taxon>Bacteria</taxon>
        <taxon>Bacillati</taxon>
        <taxon>Bacillota</taxon>
        <taxon>Bacilli</taxon>
        <taxon>Lactobacillales</taxon>
        <taxon>Lactobacillaceae</taxon>
        <taxon>Pediococcus</taxon>
    </lineage>
</organism>
<dbReference type="OrthoDB" id="2249159at2"/>
<dbReference type="EMBL" id="JQBR01000003">
    <property type="protein sequence ID" value="KRN67012.1"/>
    <property type="molecule type" value="Genomic_DNA"/>
</dbReference>
<evidence type="ECO:0000256" key="1">
    <source>
        <dbReference type="SAM" id="Phobius"/>
    </source>
</evidence>
<keyword evidence="1" id="KW-1133">Transmembrane helix</keyword>
<proteinExistence type="predicted"/>
<keyword evidence="1" id="KW-0472">Membrane</keyword>
<feature type="transmembrane region" description="Helical" evidence="1">
    <location>
        <begin position="6"/>
        <end position="23"/>
    </location>
</feature>
<dbReference type="AlphaFoldDB" id="A0A0R2IYV5"/>
<sequence length="67" mass="7506">MNIEKLMGVVFLLVAVWQFYAFARGFKTLRTKSNKSTTAFSIAGTWYGLLFGILFLGFGMTLVLNGF</sequence>
<dbReference type="PATRIC" id="fig|319652.3.peg.1112"/>
<name>A0A0R2IYV5_9LACO</name>